<comment type="caution">
    <text evidence="1">The sequence shown here is derived from an EMBL/GenBank/DDBJ whole genome shotgun (WGS) entry which is preliminary data.</text>
</comment>
<organism evidence="1 2">
    <name type="scientific">Sinorhizobium kostiense</name>
    <dbReference type="NCBI Taxonomy" id="76747"/>
    <lineage>
        <taxon>Bacteria</taxon>
        <taxon>Pseudomonadati</taxon>
        <taxon>Pseudomonadota</taxon>
        <taxon>Alphaproteobacteria</taxon>
        <taxon>Hyphomicrobiales</taxon>
        <taxon>Rhizobiaceae</taxon>
        <taxon>Sinorhizobium/Ensifer group</taxon>
        <taxon>Sinorhizobium</taxon>
    </lineage>
</organism>
<evidence type="ECO:0008006" key="3">
    <source>
        <dbReference type="Google" id="ProtNLM"/>
    </source>
</evidence>
<evidence type="ECO:0000313" key="1">
    <source>
        <dbReference type="EMBL" id="MBP2239424.1"/>
    </source>
</evidence>
<sequence>MPALANEFYAAFADKVMDRLDELLPWEFLAGRHPLRRGRLIATITYVFTLNHVAKELGEDPELGDRQQ</sequence>
<keyword evidence="2" id="KW-1185">Reference proteome</keyword>
<dbReference type="Proteomes" id="UP000730739">
    <property type="component" value="Unassembled WGS sequence"/>
</dbReference>
<accession>A0ABS4R959</accession>
<proteinExistence type="predicted"/>
<protein>
    <recommendedName>
        <fullName evidence="3">Transposase</fullName>
    </recommendedName>
</protein>
<dbReference type="EMBL" id="JAGILA010000014">
    <property type="protein sequence ID" value="MBP2239424.1"/>
    <property type="molecule type" value="Genomic_DNA"/>
</dbReference>
<gene>
    <name evidence="1" type="ORF">J2Z31_005971</name>
</gene>
<name>A0ABS4R959_9HYPH</name>
<reference evidence="1 2" key="1">
    <citation type="submission" date="2021-03" db="EMBL/GenBank/DDBJ databases">
        <title>Genomic Encyclopedia of Type Strains, Phase IV (KMG-IV): sequencing the most valuable type-strain genomes for metagenomic binning, comparative biology and taxonomic classification.</title>
        <authorList>
            <person name="Goeker M."/>
        </authorList>
    </citation>
    <scope>NUCLEOTIDE SEQUENCE [LARGE SCALE GENOMIC DNA]</scope>
    <source>
        <strain evidence="1 2">DSM 13372</strain>
    </source>
</reference>
<evidence type="ECO:0000313" key="2">
    <source>
        <dbReference type="Proteomes" id="UP000730739"/>
    </source>
</evidence>